<organism evidence="2 3">
    <name type="scientific">Candidatus Woesebacteria bacterium GW2011_GWA1_39_8</name>
    <dbReference type="NCBI Taxonomy" id="1618552"/>
    <lineage>
        <taxon>Bacteria</taxon>
        <taxon>Candidatus Woeseibacteriota</taxon>
    </lineage>
</organism>
<keyword evidence="1" id="KW-0472">Membrane</keyword>
<accession>A0A0G0PQQ3</accession>
<reference evidence="2 3" key="1">
    <citation type="journal article" date="2015" name="Nature">
        <title>rRNA introns, odd ribosomes, and small enigmatic genomes across a large radiation of phyla.</title>
        <authorList>
            <person name="Brown C.T."/>
            <person name="Hug L.A."/>
            <person name="Thomas B.C."/>
            <person name="Sharon I."/>
            <person name="Castelle C.J."/>
            <person name="Singh A."/>
            <person name="Wilkins M.J."/>
            <person name="Williams K.H."/>
            <person name="Banfield J.F."/>
        </authorList>
    </citation>
    <scope>NUCLEOTIDE SEQUENCE [LARGE SCALE GENOMIC DNA]</scope>
</reference>
<dbReference type="Proteomes" id="UP000034793">
    <property type="component" value="Unassembled WGS sequence"/>
</dbReference>
<evidence type="ECO:0000313" key="3">
    <source>
        <dbReference type="Proteomes" id="UP000034793"/>
    </source>
</evidence>
<feature type="transmembrane region" description="Helical" evidence="1">
    <location>
        <begin position="36"/>
        <end position="56"/>
    </location>
</feature>
<name>A0A0G0PQQ3_9BACT</name>
<proteinExistence type="predicted"/>
<gene>
    <name evidence="2" type="ORF">UT61_C0006G0040</name>
</gene>
<evidence type="ECO:0000256" key="1">
    <source>
        <dbReference type="SAM" id="Phobius"/>
    </source>
</evidence>
<protein>
    <submittedName>
        <fullName evidence="2">Uncharacterized protein</fullName>
    </submittedName>
</protein>
<comment type="caution">
    <text evidence="2">The sequence shown here is derived from an EMBL/GenBank/DDBJ whole genome shotgun (WGS) entry which is preliminary data.</text>
</comment>
<sequence>MDSPNGSDYTSQEKLSQTVKPNVMKNFPGRQSKTNLSLILAAFVVVLAGVATGWFLTGSSLGSTREGAVVVPQEEKEKLAEGELGIPVEDLSGAVKEVEGTLVEGGIEGEGTHHLERPGGPSQNVYLTSTAIDLQSLVGKKVHVWGETLSGIKAGWLMDVVKVKVLD</sequence>
<evidence type="ECO:0000313" key="2">
    <source>
        <dbReference type="EMBL" id="KKR30484.1"/>
    </source>
</evidence>
<dbReference type="AlphaFoldDB" id="A0A0G0PQQ3"/>
<keyword evidence="1" id="KW-1133">Transmembrane helix</keyword>
<keyword evidence="1" id="KW-0812">Transmembrane</keyword>
<dbReference type="EMBL" id="LBXL01000006">
    <property type="protein sequence ID" value="KKR30484.1"/>
    <property type="molecule type" value="Genomic_DNA"/>
</dbReference>